<dbReference type="Gene3D" id="3.40.50.720">
    <property type="entry name" value="NAD(P)-binding Rossmann-like Domain"/>
    <property type="match status" value="1"/>
</dbReference>
<dbReference type="InterPro" id="IPR036291">
    <property type="entry name" value="NAD(P)-bd_dom_sf"/>
</dbReference>
<dbReference type="PANTHER" id="PTHR24321:SF8">
    <property type="entry name" value="ESTRADIOL 17-BETA-DEHYDROGENASE 8-RELATED"/>
    <property type="match status" value="1"/>
</dbReference>
<dbReference type="FunFam" id="3.40.50.720:FF:000084">
    <property type="entry name" value="Short-chain dehydrogenase reductase"/>
    <property type="match status" value="1"/>
</dbReference>
<name>A0A382BVS4_9ZZZZ</name>
<dbReference type="PRINTS" id="PR00081">
    <property type="entry name" value="GDHRDH"/>
</dbReference>
<dbReference type="CDD" id="cd05233">
    <property type="entry name" value="SDR_c"/>
    <property type="match status" value="1"/>
</dbReference>
<dbReference type="PRINTS" id="PR00080">
    <property type="entry name" value="SDRFAMILY"/>
</dbReference>
<reference evidence="3" key="1">
    <citation type="submission" date="2018-05" db="EMBL/GenBank/DDBJ databases">
        <authorList>
            <person name="Lanie J.A."/>
            <person name="Ng W.-L."/>
            <person name="Kazmierczak K.M."/>
            <person name="Andrzejewski T.M."/>
            <person name="Davidsen T.M."/>
            <person name="Wayne K.J."/>
            <person name="Tettelin H."/>
            <person name="Glass J.I."/>
            <person name="Rusch D."/>
            <person name="Podicherti R."/>
            <person name="Tsui H.-C.T."/>
            <person name="Winkler M.E."/>
        </authorList>
    </citation>
    <scope>NUCLEOTIDE SEQUENCE</scope>
</reference>
<evidence type="ECO:0000313" key="3">
    <source>
        <dbReference type="EMBL" id="SVB17611.1"/>
    </source>
</evidence>
<keyword evidence="2" id="KW-0560">Oxidoreductase</keyword>
<gene>
    <name evidence="3" type="ORF">METZ01_LOCUS170465</name>
</gene>
<accession>A0A382BVS4</accession>
<dbReference type="PANTHER" id="PTHR24321">
    <property type="entry name" value="DEHYDROGENASES, SHORT CHAIN"/>
    <property type="match status" value="1"/>
</dbReference>
<proteinExistence type="inferred from homology"/>
<dbReference type="GO" id="GO:0016491">
    <property type="term" value="F:oxidoreductase activity"/>
    <property type="evidence" value="ECO:0007669"/>
    <property type="project" value="UniProtKB-KW"/>
</dbReference>
<dbReference type="InterPro" id="IPR020904">
    <property type="entry name" value="Sc_DH/Rdtase_CS"/>
</dbReference>
<sequence>MRFKNKIALVTGTSSGIGKKIVDQLIKEGCIVIATTRKDAPKKIPKKLEYYKIDVTSQSEWNALSKYIKKKYKKLDILINNAGVRISGDINTTSLDLWNHIINTNLTSIFLGCKHCIPLLKKSKNANIVNLASITSIRGVKNMLAYATSKSAMITFTSSLALDLAKNSIRVNAVAPGAVDTKMVWSLRKEINSQAKFDKRMKDAHPMGRIAKPQEIANVVCFLASSDASFMTGLTIPVDGGRSIR</sequence>
<organism evidence="3">
    <name type="scientific">marine metagenome</name>
    <dbReference type="NCBI Taxonomy" id="408172"/>
    <lineage>
        <taxon>unclassified sequences</taxon>
        <taxon>metagenomes</taxon>
        <taxon>ecological metagenomes</taxon>
    </lineage>
</organism>
<dbReference type="PROSITE" id="PS00061">
    <property type="entry name" value="ADH_SHORT"/>
    <property type="match status" value="1"/>
</dbReference>
<dbReference type="SUPFAM" id="SSF51735">
    <property type="entry name" value="NAD(P)-binding Rossmann-fold domains"/>
    <property type="match status" value="1"/>
</dbReference>
<evidence type="ECO:0000256" key="1">
    <source>
        <dbReference type="ARBA" id="ARBA00006484"/>
    </source>
</evidence>
<dbReference type="AlphaFoldDB" id="A0A382BVS4"/>
<dbReference type="EMBL" id="UINC01031484">
    <property type="protein sequence ID" value="SVB17611.1"/>
    <property type="molecule type" value="Genomic_DNA"/>
</dbReference>
<dbReference type="Pfam" id="PF13561">
    <property type="entry name" value="adh_short_C2"/>
    <property type="match status" value="1"/>
</dbReference>
<dbReference type="InterPro" id="IPR002347">
    <property type="entry name" value="SDR_fam"/>
</dbReference>
<protein>
    <submittedName>
        <fullName evidence="3">Uncharacterized protein</fullName>
    </submittedName>
</protein>
<evidence type="ECO:0000256" key="2">
    <source>
        <dbReference type="ARBA" id="ARBA00023002"/>
    </source>
</evidence>
<comment type="similarity">
    <text evidence="1">Belongs to the short-chain dehydrogenases/reductases (SDR) family.</text>
</comment>